<evidence type="ECO:0000313" key="4">
    <source>
        <dbReference type="Proteomes" id="UP001183410"/>
    </source>
</evidence>
<protein>
    <submittedName>
        <fullName evidence="3">DUF305 domain-containing protein</fullName>
    </submittedName>
</protein>
<dbReference type="RefSeq" id="WP_311665801.1">
    <property type="nucleotide sequence ID" value="NZ_JAVREO010000003.1"/>
</dbReference>
<dbReference type="Proteomes" id="UP001183410">
    <property type="component" value="Unassembled WGS sequence"/>
</dbReference>
<feature type="region of interest" description="Disordered" evidence="1">
    <location>
        <begin position="36"/>
        <end position="58"/>
    </location>
</feature>
<dbReference type="PROSITE" id="PS51257">
    <property type="entry name" value="PROKAR_LIPOPROTEIN"/>
    <property type="match status" value="1"/>
</dbReference>
<dbReference type="PANTHER" id="PTHR36933:SF1">
    <property type="entry name" value="SLL0788 PROTEIN"/>
    <property type="match status" value="1"/>
</dbReference>
<dbReference type="Pfam" id="PF03713">
    <property type="entry name" value="DUF305"/>
    <property type="match status" value="1"/>
</dbReference>
<proteinExistence type="predicted"/>
<dbReference type="Gene3D" id="1.20.1260.10">
    <property type="match status" value="1"/>
</dbReference>
<dbReference type="PANTHER" id="PTHR36933">
    <property type="entry name" value="SLL0788 PROTEIN"/>
    <property type="match status" value="1"/>
</dbReference>
<gene>
    <name evidence="3" type="ORF">RM844_06540</name>
</gene>
<evidence type="ECO:0000259" key="2">
    <source>
        <dbReference type="Pfam" id="PF03713"/>
    </source>
</evidence>
<feature type="compositionally biased region" description="Basic and acidic residues" evidence="1">
    <location>
        <begin position="144"/>
        <end position="160"/>
    </location>
</feature>
<comment type="caution">
    <text evidence="3">The sequence shown here is derived from an EMBL/GenBank/DDBJ whole genome shotgun (WGS) entry which is preliminary data.</text>
</comment>
<keyword evidence="4" id="KW-1185">Reference proteome</keyword>
<evidence type="ECO:0000256" key="1">
    <source>
        <dbReference type="SAM" id="MobiDB-lite"/>
    </source>
</evidence>
<sequence length="235" mass="24425">MTDRPRATHRRSPAPVRVALTAALAVLGLAACSGGTEEAAADDPRPSVIAPGAPGEDAETLTQEEAAARLPEAGAADPADLAYLRGMIEHHGQALAMTELALTHAEDPAVRGIAERIEAAQGPEIEVMRAWLAERGADGEDGGQGEHGDHGDHGEPEGHGDMPGMASPEELDRLAAARGDAFDALFLELMIRHHEGGVTMAVEVLGSTTDQSVEQLANDVVASQSAEIDRMTALT</sequence>
<feature type="domain" description="DUF305" evidence="2">
    <location>
        <begin position="80"/>
        <end position="234"/>
    </location>
</feature>
<accession>A0ABU2JML2</accession>
<dbReference type="EMBL" id="JAVREO010000003">
    <property type="protein sequence ID" value="MDT0265948.1"/>
    <property type="molecule type" value="Genomic_DNA"/>
</dbReference>
<organism evidence="3 4">
    <name type="scientific">Streptomyces chisholmiae</name>
    <dbReference type="NCBI Taxonomy" id="3075540"/>
    <lineage>
        <taxon>Bacteria</taxon>
        <taxon>Bacillati</taxon>
        <taxon>Actinomycetota</taxon>
        <taxon>Actinomycetes</taxon>
        <taxon>Kitasatosporales</taxon>
        <taxon>Streptomycetaceae</taxon>
        <taxon>Streptomyces</taxon>
    </lineage>
</organism>
<reference evidence="4" key="1">
    <citation type="submission" date="2023-07" db="EMBL/GenBank/DDBJ databases">
        <title>30 novel species of actinomycetes from the DSMZ collection.</title>
        <authorList>
            <person name="Nouioui I."/>
        </authorList>
    </citation>
    <scope>NUCLEOTIDE SEQUENCE [LARGE SCALE GENOMIC DNA]</scope>
    <source>
        <strain evidence="4">DSM 44915</strain>
    </source>
</reference>
<dbReference type="InterPro" id="IPR005183">
    <property type="entry name" value="DUF305_CopM-like"/>
</dbReference>
<name>A0ABU2JML2_9ACTN</name>
<dbReference type="InterPro" id="IPR012347">
    <property type="entry name" value="Ferritin-like"/>
</dbReference>
<feature type="region of interest" description="Disordered" evidence="1">
    <location>
        <begin position="137"/>
        <end position="167"/>
    </location>
</feature>
<evidence type="ECO:0000313" key="3">
    <source>
        <dbReference type="EMBL" id="MDT0265948.1"/>
    </source>
</evidence>